<dbReference type="RefSeq" id="WP_010755008.1">
    <property type="nucleotide sequence ID" value="NZ_ASVU01000001.1"/>
</dbReference>
<dbReference type="STRING" id="57732.RU94_GL000587"/>
<dbReference type="eggNOG" id="ENOG5032MAZ">
    <property type="taxonomic scope" value="Bacteria"/>
</dbReference>
<protein>
    <submittedName>
        <fullName evidence="1">Uncharacterized protein</fullName>
    </submittedName>
</protein>
<dbReference type="AlphaFoldDB" id="R2RIC4"/>
<dbReference type="PATRIC" id="fig|1158606.3.peg.2346"/>
<evidence type="ECO:0000313" key="2">
    <source>
        <dbReference type="Proteomes" id="UP000013777"/>
    </source>
</evidence>
<proteinExistence type="predicted"/>
<reference evidence="1 2" key="1">
    <citation type="submission" date="2013-02" db="EMBL/GenBank/DDBJ databases">
        <title>The Genome Sequence of Enterococcus asini ATCC_700915.</title>
        <authorList>
            <consortium name="The Broad Institute Genome Sequencing Platform"/>
            <consortium name="The Broad Institute Genome Sequencing Center for Infectious Disease"/>
            <person name="Earl A.M."/>
            <person name="Gilmore M.S."/>
            <person name="Lebreton F."/>
            <person name="Walker B."/>
            <person name="Young S.K."/>
            <person name="Zeng Q."/>
            <person name="Gargeya S."/>
            <person name="Fitzgerald M."/>
            <person name="Haas B."/>
            <person name="Abouelleil A."/>
            <person name="Alvarado L."/>
            <person name="Arachchi H.M."/>
            <person name="Berlin A.M."/>
            <person name="Chapman S.B."/>
            <person name="Dewar J."/>
            <person name="Goldberg J."/>
            <person name="Griggs A."/>
            <person name="Gujja S."/>
            <person name="Hansen M."/>
            <person name="Howarth C."/>
            <person name="Imamovic A."/>
            <person name="Larimer J."/>
            <person name="McCowan C."/>
            <person name="Murphy C."/>
            <person name="Neiman D."/>
            <person name="Pearson M."/>
            <person name="Priest M."/>
            <person name="Roberts A."/>
            <person name="Saif S."/>
            <person name="Shea T."/>
            <person name="Sisk P."/>
            <person name="Sykes S."/>
            <person name="Wortman J."/>
            <person name="Nusbaum C."/>
            <person name="Birren B."/>
        </authorList>
    </citation>
    <scope>NUCLEOTIDE SEQUENCE [LARGE SCALE GENOMIC DNA]</scope>
    <source>
        <strain evidence="1 2">ATCC 700915</strain>
    </source>
</reference>
<gene>
    <name evidence="1" type="ORF">UAS_02400</name>
</gene>
<sequence>MYKEQFEALQLNVVELPVELEEGLPVYRGFIRELPFLAGSGYSLQEMYRQLAEAYQLYWEQQQTQQEEKEAEEQTTSLLSYEDILKYYDGETFDGFAISTDEEE</sequence>
<dbReference type="EMBL" id="AJAP01000026">
    <property type="protein sequence ID" value="EOH83385.1"/>
    <property type="molecule type" value="Genomic_DNA"/>
</dbReference>
<comment type="caution">
    <text evidence="1">The sequence shown here is derived from an EMBL/GenBank/DDBJ whole genome shotgun (WGS) entry which is preliminary data.</text>
</comment>
<dbReference type="OrthoDB" id="2186697at2"/>
<accession>R2RIC4</accession>
<evidence type="ECO:0000313" key="1">
    <source>
        <dbReference type="EMBL" id="EOH83385.1"/>
    </source>
</evidence>
<name>R2RIC4_9ENTE</name>
<dbReference type="GeneID" id="78364443"/>
<dbReference type="Proteomes" id="UP000013777">
    <property type="component" value="Unassembled WGS sequence"/>
</dbReference>
<organism evidence="1 2">
    <name type="scientific">Enterococcus asini ATCC 700915</name>
    <dbReference type="NCBI Taxonomy" id="1158606"/>
    <lineage>
        <taxon>Bacteria</taxon>
        <taxon>Bacillati</taxon>
        <taxon>Bacillota</taxon>
        <taxon>Bacilli</taxon>
        <taxon>Lactobacillales</taxon>
        <taxon>Enterococcaceae</taxon>
        <taxon>Enterococcus</taxon>
    </lineage>
</organism>
<dbReference type="HOGENOM" id="CLU_175418_0_0_9"/>
<keyword evidence="2" id="KW-1185">Reference proteome</keyword>